<feature type="compositionally biased region" description="Pro residues" evidence="2">
    <location>
        <begin position="20"/>
        <end position="29"/>
    </location>
</feature>
<keyword evidence="4" id="KW-1185">Reference proteome</keyword>
<accession>A0AAD5V671</accession>
<reference evidence="3" key="1">
    <citation type="submission" date="2022-07" db="EMBL/GenBank/DDBJ databases">
        <title>Genome Sequence of Physisporinus lineatus.</title>
        <authorList>
            <person name="Buettner E."/>
        </authorList>
    </citation>
    <scope>NUCLEOTIDE SEQUENCE</scope>
    <source>
        <strain evidence="3">VT162</strain>
    </source>
</reference>
<proteinExistence type="predicted"/>
<feature type="compositionally biased region" description="Low complexity" evidence="2">
    <location>
        <begin position="42"/>
        <end position="54"/>
    </location>
</feature>
<dbReference type="Proteomes" id="UP001212997">
    <property type="component" value="Unassembled WGS sequence"/>
</dbReference>
<evidence type="ECO:0000313" key="4">
    <source>
        <dbReference type="Proteomes" id="UP001212997"/>
    </source>
</evidence>
<gene>
    <name evidence="3" type="ORF">NLI96_g6470</name>
</gene>
<feature type="region of interest" description="Disordered" evidence="2">
    <location>
        <begin position="532"/>
        <end position="599"/>
    </location>
</feature>
<dbReference type="AlphaFoldDB" id="A0AAD5V671"/>
<keyword evidence="1" id="KW-0175">Coiled coil</keyword>
<sequence length="599" mass="66887">MASRGLSRTPSLGSTSSQIPTPPLSPPPGLQHTNGSITPIDLSQLSSSRATSSSQSTHSLNFYKRQLVSQNHQILTLRSALSLLSSDHTRALLHLSNLSEQLEFQRTESAKREEEAGKLLDRSVQYINVYERRCEVVVEDLAECRKNLKEGEEREKAAQRMYQQMLNEHQTLVSKHSEVQKKLDDVERVAQKQAEEAEHSTNRLRGLEEDLARLQGVETDVRKQVQEIEGKATALEAEKVFLVSKLAQSLEAIENIRLDLTQLVESKTHLEERLKASQDLLEKERESLARDRENNETCLRALQNELDETITALSSAEANLSTEKALSGDLKDRLSSEEVKVKDLETRILEVQEEVTRAKETLSKNAEQESQARAALETERDDLLEQRVNLEKELMAKIHAVDEANVLIGQERKAKESVLSQLEVSEAEIARLKALLMKESSTDSYSYTSTGESISNRSVKSSSRTPGVIIESEDDLKFSSQSSQDFPKGSPAPSIEIDISKTPSPGLEIPKLEFNSVKNPKRARVTSMFHIGKRGTDNTPRSRTSSATSAKGLAIPNLPEEPAKPFKTPGLFKRFSTKESKHRSFEITRDGKPSTPTKS</sequence>
<organism evidence="3 4">
    <name type="scientific">Meripilus lineatus</name>
    <dbReference type="NCBI Taxonomy" id="2056292"/>
    <lineage>
        <taxon>Eukaryota</taxon>
        <taxon>Fungi</taxon>
        <taxon>Dikarya</taxon>
        <taxon>Basidiomycota</taxon>
        <taxon>Agaricomycotina</taxon>
        <taxon>Agaricomycetes</taxon>
        <taxon>Polyporales</taxon>
        <taxon>Meripilaceae</taxon>
        <taxon>Meripilus</taxon>
    </lineage>
</organism>
<protein>
    <submittedName>
        <fullName evidence="3">Uncharacterized protein</fullName>
    </submittedName>
</protein>
<feature type="compositionally biased region" description="Low complexity" evidence="2">
    <location>
        <begin position="444"/>
        <end position="463"/>
    </location>
</feature>
<feature type="region of interest" description="Disordered" evidence="2">
    <location>
        <begin position="444"/>
        <end position="511"/>
    </location>
</feature>
<feature type="compositionally biased region" description="Low complexity" evidence="2">
    <location>
        <begin position="541"/>
        <end position="550"/>
    </location>
</feature>
<feature type="compositionally biased region" description="Polar residues" evidence="2">
    <location>
        <begin position="1"/>
        <end position="13"/>
    </location>
</feature>
<feature type="coiled-coil region" evidence="1">
    <location>
        <begin position="141"/>
        <end position="435"/>
    </location>
</feature>
<feature type="compositionally biased region" description="Basic and acidic residues" evidence="2">
    <location>
        <begin position="576"/>
        <end position="592"/>
    </location>
</feature>
<feature type="region of interest" description="Disordered" evidence="2">
    <location>
        <begin position="1"/>
        <end position="54"/>
    </location>
</feature>
<comment type="caution">
    <text evidence="3">The sequence shown here is derived from an EMBL/GenBank/DDBJ whole genome shotgun (WGS) entry which is preliminary data.</text>
</comment>
<dbReference type="EMBL" id="JANAWD010000237">
    <property type="protein sequence ID" value="KAJ3483210.1"/>
    <property type="molecule type" value="Genomic_DNA"/>
</dbReference>
<evidence type="ECO:0000256" key="2">
    <source>
        <dbReference type="SAM" id="MobiDB-lite"/>
    </source>
</evidence>
<evidence type="ECO:0000256" key="1">
    <source>
        <dbReference type="SAM" id="Coils"/>
    </source>
</evidence>
<name>A0AAD5V671_9APHY</name>
<evidence type="ECO:0000313" key="3">
    <source>
        <dbReference type="EMBL" id="KAJ3483210.1"/>
    </source>
</evidence>